<name>A0A5E8CGS7_9ZZZZ</name>
<protein>
    <submittedName>
        <fullName evidence="1">Uncharacterized protein</fullName>
    </submittedName>
</protein>
<evidence type="ECO:0000313" key="1">
    <source>
        <dbReference type="EMBL" id="VVU94381.1"/>
    </source>
</evidence>
<organism evidence="1">
    <name type="scientific">seawater metagenome</name>
    <dbReference type="NCBI Taxonomy" id="1561972"/>
    <lineage>
        <taxon>unclassified sequences</taxon>
        <taxon>metagenomes</taxon>
        <taxon>ecological metagenomes</taxon>
    </lineage>
</organism>
<reference evidence="1" key="1">
    <citation type="submission" date="2019-09" db="EMBL/GenBank/DDBJ databases">
        <authorList>
            <person name="Needham M D."/>
        </authorList>
    </citation>
    <scope>NUCLEOTIDE SEQUENCE</scope>
</reference>
<dbReference type="AlphaFoldDB" id="A0A5E8CGS7"/>
<gene>
    <name evidence="1" type="ORF">CPAV1605_103</name>
</gene>
<dbReference type="EMBL" id="CABVLZ010000001">
    <property type="protein sequence ID" value="VVU94381.1"/>
    <property type="molecule type" value="Genomic_DNA"/>
</dbReference>
<sequence>MGKNNKRNIAYAALAGLVLKKNNRLVTTENRDHHGHQCNSFAKLKLDDLSDRYNSSNLGFSIEGDSWKKYDEYRWSTSNLLGNRMYCLSYSSLDQKIMEVELTDNKIKKINYIDLKEINNKPNHNQYTKFSTSVVRNNFIYYVFYDADLEKDRIMILNYNEQGKKIKEITYQTILESTKYEEELTWEVSILGDDNNIYCLHSSKDPELNNLMIIKFNDTNQISEIKYHNLNKSSDEITINGTPPRGDFKWRAATLRKNIIYAPSNSGDTNDNCLIQIDLNKTKLDVRYIDLSTKNTIIKGIPPIGKYKWRSIILRNNDLYCFTSSSNNNDNIIMQIKFSDNKISSINYYCLYNDNLINYKWYSVVLLNNNIYCLPYNEYKIMVVKFDQNDNISQIEYFDAKKDENIIGKSPNKNLFKWKTAVVYNNIIYSPNFCKGRNKILQLEIDNDKIKKINYIETGLKDYNGFKIPKVPRNFELVINDIDIKNMSLIDSFQFFNPVFFGNLTKELKMTKCLPFFKDCENSFATNIDMFFDKLKKSNSDIENLYKELYNIDKLIFNKKFWELLIKYLLKEDNGFIKLNDYLYVKSFDNYTTKNLKYQTDIMGGKINFISPGDVEDIQNYKNKNKNKTYMFVYYLRNIIETDKIKSKIYFEWTNKD</sequence>
<accession>A0A5E8CGS7</accession>
<proteinExistence type="predicted"/>